<dbReference type="InterPro" id="IPR006612">
    <property type="entry name" value="THAP_Znf"/>
</dbReference>
<evidence type="ECO:0000313" key="9">
    <source>
        <dbReference type="Proteomes" id="UP000198287"/>
    </source>
</evidence>
<accession>A0A226F6B1</accession>
<dbReference type="Pfam" id="PF05485">
    <property type="entry name" value="THAP"/>
    <property type="match status" value="1"/>
</dbReference>
<dbReference type="AlphaFoldDB" id="A0A226F6B1"/>
<dbReference type="InterPro" id="IPR048366">
    <property type="entry name" value="TNP-like_GBD"/>
</dbReference>
<evidence type="ECO:0000313" key="8">
    <source>
        <dbReference type="EMBL" id="OXA64741.1"/>
    </source>
</evidence>
<dbReference type="OMA" id="HWQHLVD"/>
<evidence type="ECO:0000256" key="4">
    <source>
        <dbReference type="ARBA" id="ARBA00023125"/>
    </source>
</evidence>
<evidence type="ECO:0000256" key="6">
    <source>
        <dbReference type="SAM" id="Coils"/>
    </source>
</evidence>
<dbReference type="SUPFAM" id="SSF57716">
    <property type="entry name" value="Glucocorticoid receptor-like (DNA-binding domain)"/>
    <property type="match status" value="1"/>
</dbReference>
<dbReference type="InterPro" id="IPR048367">
    <property type="entry name" value="TNP-like_RNaseH_C"/>
</dbReference>
<evidence type="ECO:0000256" key="5">
    <source>
        <dbReference type="PROSITE-ProRule" id="PRU00309"/>
    </source>
</evidence>
<dbReference type="OrthoDB" id="10070386at2759"/>
<name>A0A226F6B1_FOLCA</name>
<dbReference type="Proteomes" id="UP000198287">
    <property type="component" value="Unassembled WGS sequence"/>
</dbReference>
<feature type="coiled-coil region" evidence="6">
    <location>
        <begin position="234"/>
        <end position="261"/>
    </location>
</feature>
<keyword evidence="1" id="KW-0479">Metal-binding</keyword>
<dbReference type="Pfam" id="PF21789">
    <property type="entry name" value="TNP-like_RNaseH_C"/>
    <property type="match status" value="1"/>
</dbReference>
<dbReference type="Pfam" id="PF21788">
    <property type="entry name" value="TNP-like_GBD"/>
    <property type="match status" value="1"/>
</dbReference>
<gene>
    <name evidence="8" type="ORF">Fcan01_02171</name>
</gene>
<proteinExistence type="predicted"/>
<dbReference type="EMBL" id="LNIX01000001">
    <property type="protein sequence ID" value="OXA64741.1"/>
    <property type="molecule type" value="Genomic_DNA"/>
</dbReference>
<evidence type="ECO:0000259" key="7">
    <source>
        <dbReference type="PROSITE" id="PS50950"/>
    </source>
</evidence>
<evidence type="ECO:0000256" key="2">
    <source>
        <dbReference type="ARBA" id="ARBA00022771"/>
    </source>
</evidence>
<comment type="caution">
    <text evidence="8">The sequence shown here is derived from an EMBL/GenBank/DDBJ whole genome shotgun (WGS) entry which is preliminary data.</text>
</comment>
<dbReference type="PANTHER" id="PTHR47577">
    <property type="entry name" value="THAP DOMAIN-CONTAINING PROTEIN 6"/>
    <property type="match status" value="1"/>
</dbReference>
<dbReference type="Pfam" id="PF21787">
    <property type="entry name" value="TNP-like_RNaseH_N"/>
    <property type="match status" value="1"/>
</dbReference>
<evidence type="ECO:0000256" key="1">
    <source>
        <dbReference type="ARBA" id="ARBA00022723"/>
    </source>
</evidence>
<keyword evidence="2 5" id="KW-0863">Zinc-finger</keyword>
<keyword evidence="3" id="KW-0862">Zinc</keyword>
<feature type="domain" description="THAP-type" evidence="7">
    <location>
        <begin position="15"/>
        <end position="101"/>
    </location>
</feature>
<sequence length="1004" mass="114008">MTSKLFRRSWIMVDVKDRPCVVPSCKPIDRKGLMSWHHFSTMAMHKQMRDQWISIVRNLRNDQTWEPIRSSAICSRHFRQDEFRWCNRGRMLVGQAIPTLHDGALTADPSSQMQLEDIPEVSVEVAPSTPLHRSQHIGDLTCPSCAVSISVIRIDGGLQGNFGTAQLQPAGTRTTTASKSRKRLFSERNDVGTDTAHASFHTSSSYIPVTPTSRRAVRNEHSYSASPRQAADQLKTVKKELAELKIRYRNLQLKLERRDRAQSTCKDTLESFKVLNARQIDSLHDRFPKLLQSIVDNEKQALSIKGKNGMKYEEEIKKFAATLHFYSPKAYRFMREYITLPHPSTINSWMKSSDCSPGFNLDVISRLGEARVVDRKNVMTDVVMIIDEMAIKKGLCWDPVQHCYVGYVDHGTSDVEASDDIPVASNVLVCMIAGISGGWKCPIGYIYTDKVSDEIQNGFLNKAFVLLVKENFNVWALISDGCSSNVSLFKSYGITDRMIQRACLNLSCTFPNPANPTKVVYAMYDVVHMMKLWRNLLSHSYKKSGHVSLKDGRCVSWGFVEALYERQTDEKIRAANKLGRSHVDFVNHKMNVKLAVQSLSKSVADAISFCRKLDLQAFRGSEGTTFFIELLDKTFDVLNSRSCAQKGDKSPLNLSTIDHMTSILNDFCRTVVEMTYIEVREYKTTGKRTKVEKRLIESDRKRAALGMVLSIKSVISISKALLVRDLDPFKYVLTYRFCQDPLELFFNTVRGRLGRNNNPTVVEFKNIMKSIWHQNLLKSTNTGNCIAQITDGQVPGGLLPLRRVRKLKELDMKDIEELDVIDFSALSEPFYSDFYKNCLAYISGNVVRVVGTKLKCETCTQSLLNTDTDLLPVHLAKLIETKDRGGLFTPCYSVYRIVEMTDACFRQVCKATDGLINISNLDKRISMLVTSRCLGTTIFPHMTHHSVDFDPLTEASHLSDLISRISMHFLKIRLFDHGKRYQKMRALTTSTRHKCTKVTIFKGF</sequence>
<reference evidence="8 9" key="1">
    <citation type="submission" date="2015-12" db="EMBL/GenBank/DDBJ databases">
        <title>The genome of Folsomia candida.</title>
        <authorList>
            <person name="Faddeeva A."/>
            <person name="Derks M.F."/>
            <person name="Anvar Y."/>
            <person name="Smit S."/>
            <person name="Van Straalen N."/>
            <person name="Roelofs D."/>
        </authorList>
    </citation>
    <scope>NUCLEOTIDE SEQUENCE [LARGE SCALE GENOMIC DNA]</scope>
    <source>
        <strain evidence="8 9">VU population</strain>
        <tissue evidence="8">Whole body</tissue>
    </source>
</reference>
<dbReference type="Pfam" id="PF12017">
    <property type="entry name" value="Tnp_P_element"/>
    <property type="match status" value="1"/>
</dbReference>
<evidence type="ECO:0000256" key="3">
    <source>
        <dbReference type="ARBA" id="ARBA00022833"/>
    </source>
</evidence>
<keyword evidence="9" id="KW-1185">Reference proteome</keyword>
<dbReference type="InterPro" id="IPR048365">
    <property type="entry name" value="TNP-like_RNaseH_N"/>
</dbReference>
<dbReference type="PROSITE" id="PS50950">
    <property type="entry name" value="ZF_THAP"/>
    <property type="match status" value="1"/>
</dbReference>
<protein>
    <submittedName>
        <fullName evidence="8">DNA transposase THAP9</fullName>
    </submittedName>
</protein>
<dbReference type="GO" id="GO:0008270">
    <property type="term" value="F:zinc ion binding"/>
    <property type="evidence" value="ECO:0007669"/>
    <property type="project" value="UniProtKB-KW"/>
</dbReference>
<dbReference type="SMART" id="SM00980">
    <property type="entry name" value="THAP"/>
    <property type="match status" value="1"/>
</dbReference>
<dbReference type="PANTHER" id="PTHR47577:SF2">
    <property type="entry name" value="THAP DOMAIN CONTAINING 9"/>
    <property type="match status" value="1"/>
</dbReference>
<organism evidence="8 9">
    <name type="scientific">Folsomia candida</name>
    <name type="common">Springtail</name>
    <dbReference type="NCBI Taxonomy" id="158441"/>
    <lineage>
        <taxon>Eukaryota</taxon>
        <taxon>Metazoa</taxon>
        <taxon>Ecdysozoa</taxon>
        <taxon>Arthropoda</taxon>
        <taxon>Hexapoda</taxon>
        <taxon>Collembola</taxon>
        <taxon>Entomobryomorpha</taxon>
        <taxon>Isotomoidea</taxon>
        <taxon>Isotomidae</taxon>
        <taxon>Proisotominae</taxon>
        <taxon>Folsomia</taxon>
    </lineage>
</organism>
<dbReference type="InterPro" id="IPR021896">
    <property type="entry name" value="THAP9-like_HTH"/>
</dbReference>
<keyword evidence="6" id="KW-0175">Coiled coil</keyword>
<keyword evidence="4 5" id="KW-0238">DNA-binding</keyword>
<dbReference type="GO" id="GO:0003677">
    <property type="term" value="F:DNA binding"/>
    <property type="evidence" value="ECO:0007669"/>
    <property type="project" value="UniProtKB-UniRule"/>
</dbReference>